<organism evidence="2 3">
    <name type="scientific">Candidatus Venteria ishoeyi</name>
    <dbReference type="NCBI Taxonomy" id="1899563"/>
    <lineage>
        <taxon>Bacteria</taxon>
        <taxon>Pseudomonadati</taxon>
        <taxon>Pseudomonadota</taxon>
        <taxon>Gammaproteobacteria</taxon>
        <taxon>Thiotrichales</taxon>
        <taxon>Thiotrichaceae</taxon>
        <taxon>Venteria</taxon>
    </lineage>
</organism>
<dbReference type="InterPro" id="IPR003959">
    <property type="entry name" value="ATPase_AAA_core"/>
</dbReference>
<dbReference type="GO" id="GO:0005524">
    <property type="term" value="F:ATP binding"/>
    <property type="evidence" value="ECO:0007669"/>
    <property type="project" value="InterPro"/>
</dbReference>
<reference evidence="2 3" key="1">
    <citation type="submission" date="2016-10" db="EMBL/GenBank/DDBJ databases">
        <authorList>
            <person name="de Groot N.N."/>
        </authorList>
    </citation>
    <scope>NUCLEOTIDE SEQUENCE [LARGE SCALE GENOMIC DNA]</scope>
    <source>
        <strain evidence="2">MBHS1</strain>
    </source>
</reference>
<evidence type="ECO:0000313" key="3">
    <source>
        <dbReference type="Proteomes" id="UP000236724"/>
    </source>
</evidence>
<dbReference type="InterPro" id="IPR051396">
    <property type="entry name" value="Bact_Antivir_Def_Nuclease"/>
</dbReference>
<name>A0A1H6FF57_9GAMM</name>
<dbReference type="EMBL" id="FMSV02000556">
    <property type="protein sequence ID" value="SEH08702.1"/>
    <property type="molecule type" value="Genomic_DNA"/>
</dbReference>
<dbReference type="SUPFAM" id="SSF52540">
    <property type="entry name" value="P-loop containing nucleoside triphosphate hydrolases"/>
    <property type="match status" value="1"/>
</dbReference>
<dbReference type="GO" id="GO:0016887">
    <property type="term" value="F:ATP hydrolysis activity"/>
    <property type="evidence" value="ECO:0007669"/>
    <property type="project" value="InterPro"/>
</dbReference>
<dbReference type="Gene3D" id="3.40.50.300">
    <property type="entry name" value="P-loop containing nucleotide triphosphate hydrolases"/>
    <property type="match status" value="1"/>
</dbReference>
<dbReference type="RefSeq" id="WP_103922220.1">
    <property type="nucleotide sequence ID" value="NZ_FMSV02000556.1"/>
</dbReference>
<dbReference type="Pfam" id="PF13304">
    <property type="entry name" value="AAA_21"/>
    <property type="match status" value="1"/>
</dbReference>
<dbReference type="InterPro" id="IPR027417">
    <property type="entry name" value="P-loop_NTPase"/>
</dbReference>
<dbReference type="PANTHER" id="PTHR43581">
    <property type="entry name" value="ATP/GTP PHOSPHATASE"/>
    <property type="match status" value="1"/>
</dbReference>
<accession>A0A1H6FF57</accession>
<evidence type="ECO:0000313" key="2">
    <source>
        <dbReference type="EMBL" id="SEH08702.1"/>
    </source>
</evidence>
<dbReference type="AlphaFoldDB" id="A0A1H6FF57"/>
<dbReference type="PANTHER" id="PTHR43581:SF4">
    <property type="entry name" value="ATP_GTP PHOSPHATASE"/>
    <property type="match status" value="1"/>
</dbReference>
<keyword evidence="3" id="KW-1185">Reference proteome</keyword>
<evidence type="ECO:0000259" key="1">
    <source>
        <dbReference type="Pfam" id="PF13304"/>
    </source>
</evidence>
<protein>
    <recommendedName>
        <fullName evidence="1">ATPase AAA-type core domain-containing protein</fullName>
    </recommendedName>
</protein>
<dbReference type="OrthoDB" id="994504at2"/>
<dbReference type="Proteomes" id="UP000236724">
    <property type="component" value="Unassembled WGS sequence"/>
</dbReference>
<feature type="domain" description="ATPase AAA-type core" evidence="1">
    <location>
        <begin position="258"/>
        <end position="334"/>
    </location>
</feature>
<gene>
    <name evidence="2" type="ORF">MBHS_04594</name>
</gene>
<sequence>MRIKKLAYTNKTTSWELNPISFDQLTLLVGASGVGKTRILKSILDLKKIARGAALNGVKWFVEFTSTYGNRYKWEGEFENKGFSAGSIFYSDDEDEDKEKPNIEVEKIFLNNTLIIDRTIDGILFNGTKTVKLSQNESIVSLLREEEEIKEIYIEFDNVIFNDNTGSTSSLRRFSFDDKIDEKLEKYKSIESIRNSNEEIESKLYLSYKNQKDAFSNIANAFIDIFPYVTEVKVEPLTNSGTRIPLFMRDMPFIQIKEKGIKNWVDETKLSSGMYRALIHIAELYLCSNSSLILIDEFENSLGINCIDELTNSIVTAERDLQFIITSHHPYIINNISPSYWKVISRKAGLVISHDSSDFNFEKSKHKAFTQLINLDIYSEGVDS</sequence>
<proteinExistence type="predicted"/>